<organism evidence="2">
    <name type="scientific">marine metagenome</name>
    <dbReference type="NCBI Taxonomy" id="408172"/>
    <lineage>
        <taxon>unclassified sequences</taxon>
        <taxon>metagenomes</taxon>
        <taxon>ecological metagenomes</taxon>
    </lineage>
</organism>
<reference evidence="2" key="1">
    <citation type="submission" date="2018-05" db="EMBL/GenBank/DDBJ databases">
        <authorList>
            <person name="Lanie J.A."/>
            <person name="Ng W.-L."/>
            <person name="Kazmierczak K.M."/>
            <person name="Andrzejewski T.M."/>
            <person name="Davidsen T.M."/>
            <person name="Wayne K.J."/>
            <person name="Tettelin H."/>
            <person name="Glass J.I."/>
            <person name="Rusch D."/>
            <person name="Podicherti R."/>
            <person name="Tsui H.-C.T."/>
            <person name="Winkler M.E."/>
        </authorList>
    </citation>
    <scope>NUCLEOTIDE SEQUENCE</scope>
</reference>
<feature type="non-terminal residue" evidence="2">
    <location>
        <position position="1"/>
    </location>
</feature>
<gene>
    <name evidence="2" type="ORF">METZ01_LOCUS332603</name>
</gene>
<dbReference type="AlphaFoldDB" id="A0A382Q2H4"/>
<feature type="region of interest" description="Disordered" evidence="1">
    <location>
        <begin position="23"/>
        <end position="62"/>
    </location>
</feature>
<protein>
    <submittedName>
        <fullName evidence="2">Uncharacterized protein</fullName>
    </submittedName>
</protein>
<accession>A0A382Q2H4</accession>
<evidence type="ECO:0000313" key="2">
    <source>
        <dbReference type="EMBL" id="SVC79749.1"/>
    </source>
</evidence>
<feature type="compositionally biased region" description="Basic and acidic residues" evidence="1">
    <location>
        <begin position="36"/>
        <end position="62"/>
    </location>
</feature>
<sequence length="62" mass="6939">VVISTTAESASCRALAREIDIAARRKRPGRMSPGADAKRRPTRSDRRAGKRALREETEEDKM</sequence>
<dbReference type="EMBL" id="UINC01111488">
    <property type="protein sequence ID" value="SVC79749.1"/>
    <property type="molecule type" value="Genomic_DNA"/>
</dbReference>
<evidence type="ECO:0000256" key="1">
    <source>
        <dbReference type="SAM" id="MobiDB-lite"/>
    </source>
</evidence>
<name>A0A382Q2H4_9ZZZZ</name>
<proteinExistence type="predicted"/>